<evidence type="ECO:0000256" key="1">
    <source>
        <dbReference type="SAM" id="MobiDB-lite"/>
    </source>
</evidence>
<feature type="region of interest" description="Disordered" evidence="1">
    <location>
        <begin position="355"/>
        <end position="383"/>
    </location>
</feature>
<dbReference type="InterPro" id="IPR053029">
    <property type="entry name" value="RNA_pol_I-specific_init_factor"/>
</dbReference>
<dbReference type="Pfam" id="PF04090">
    <property type="entry name" value="Rrn11"/>
    <property type="match status" value="1"/>
</dbReference>
<proteinExistence type="predicted"/>
<feature type="compositionally biased region" description="Low complexity" evidence="1">
    <location>
        <begin position="276"/>
        <end position="288"/>
    </location>
</feature>
<sequence>MFAPIYRPVRGKPTFSSKRSQVRKRKREADNEDSTDDEIIDLKSSPPPVSAPGPPQPAYHHAINRTDPYHVAGLSREDALPPAPFPHAATKAIKQLPSIEEEFDNLNPPLYVPKVAAEDQSQSLKRRHIDNLTTLLHTCTLRGDWERASRAWGLLLRTEVAGRGMDVRQQGRWGIGAELLMRRKAASDQQTKPSVSSTVPEDEDFIQESDTVNQPFSDEGFRLAREYYERLILQYPYTQYTRHTINAQVFYPALLNVWVYEVQHRSKRRRKLTAEQDQSLVSSSQASDDGSHSSDRRHVHEARRQELEEALPIARRMDELMVSPPYDSSVALLHLRGMVGLWVADLHASIANAAETEEESSDYGVDGDFDSAEAQRCRDRSDAERRKALVWLRKAKAAGSRLPNTVDTLLDADDRGGLE</sequence>
<dbReference type="GO" id="GO:0070860">
    <property type="term" value="C:RNA polymerase I core factor complex"/>
    <property type="evidence" value="ECO:0007669"/>
    <property type="project" value="TreeGrafter"/>
</dbReference>
<reference evidence="2" key="1">
    <citation type="submission" date="2023-07" db="EMBL/GenBank/DDBJ databases">
        <title>Black Yeasts Isolated from many extreme environments.</title>
        <authorList>
            <person name="Coleine C."/>
            <person name="Stajich J.E."/>
            <person name="Selbmann L."/>
        </authorList>
    </citation>
    <scope>NUCLEOTIDE SEQUENCE</scope>
    <source>
        <strain evidence="2">CCFEE 5485</strain>
    </source>
</reference>
<dbReference type="GO" id="GO:0001181">
    <property type="term" value="F:RNA polymerase I general transcription initiation factor activity"/>
    <property type="evidence" value="ECO:0007669"/>
    <property type="project" value="InterPro"/>
</dbReference>
<evidence type="ECO:0000313" key="3">
    <source>
        <dbReference type="Proteomes" id="UP001274830"/>
    </source>
</evidence>
<dbReference type="PANTHER" id="PTHR28244">
    <property type="entry name" value="RNA POLYMERASE I-SPECIFIC TRANSCRIPTION INITIATION FACTOR RRN11"/>
    <property type="match status" value="1"/>
</dbReference>
<accession>A0AAE1C514</accession>
<name>A0AAE1C514_9PEZI</name>
<evidence type="ECO:0008006" key="4">
    <source>
        <dbReference type="Google" id="ProtNLM"/>
    </source>
</evidence>
<gene>
    <name evidence="2" type="ORF">LTR78_001660</name>
</gene>
<feature type="compositionally biased region" description="Acidic residues" evidence="1">
    <location>
        <begin position="355"/>
        <end position="371"/>
    </location>
</feature>
<feature type="region of interest" description="Disordered" evidence="1">
    <location>
        <begin position="271"/>
        <end position="304"/>
    </location>
</feature>
<protein>
    <recommendedName>
        <fullName evidence="4">RNA polymerase I-specific transcription initiation factor rrn11</fullName>
    </recommendedName>
</protein>
<organism evidence="2 3">
    <name type="scientific">Recurvomyces mirabilis</name>
    <dbReference type="NCBI Taxonomy" id="574656"/>
    <lineage>
        <taxon>Eukaryota</taxon>
        <taxon>Fungi</taxon>
        <taxon>Dikarya</taxon>
        <taxon>Ascomycota</taxon>
        <taxon>Pezizomycotina</taxon>
        <taxon>Dothideomycetes</taxon>
        <taxon>Dothideomycetidae</taxon>
        <taxon>Mycosphaerellales</taxon>
        <taxon>Teratosphaeriaceae</taxon>
        <taxon>Recurvomyces</taxon>
    </lineage>
</organism>
<dbReference type="InterPro" id="IPR007224">
    <property type="entry name" value="TIF_Rrn11"/>
</dbReference>
<dbReference type="Proteomes" id="UP001274830">
    <property type="component" value="Unassembled WGS sequence"/>
</dbReference>
<dbReference type="GO" id="GO:0017025">
    <property type="term" value="F:TBP-class protein binding"/>
    <property type="evidence" value="ECO:0007669"/>
    <property type="project" value="TreeGrafter"/>
</dbReference>
<feature type="compositionally biased region" description="Basic and acidic residues" evidence="1">
    <location>
        <begin position="373"/>
        <end position="383"/>
    </location>
</feature>
<feature type="compositionally biased region" description="Pro residues" evidence="1">
    <location>
        <begin position="45"/>
        <end position="57"/>
    </location>
</feature>
<dbReference type="GO" id="GO:0042790">
    <property type="term" value="P:nucleolar large rRNA transcription by RNA polymerase I"/>
    <property type="evidence" value="ECO:0007669"/>
    <property type="project" value="TreeGrafter"/>
</dbReference>
<dbReference type="AlphaFoldDB" id="A0AAE1C514"/>
<keyword evidence="3" id="KW-1185">Reference proteome</keyword>
<feature type="region of interest" description="Disordered" evidence="1">
    <location>
        <begin position="1"/>
        <end position="62"/>
    </location>
</feature>
<dbReference type="GO" id="GO:0001164">
    <property type="term" value="F:RNA polymerase I core promoter sequence-specific DNA binding"/>
    <property type="evidence" value="ECO:0007669"/>
    <property type="project" value="InterPro"/>
</dbReference>
<evidence type="ECO:0000313" key="2">
    <source>
        <dbReference type="EMBL" id="KAK3678363.1"/>
    </source>
</evidence>
<comment type="caution">
    <text evidence="2">The sequence shown here is derived from an EMBL/GenBank/DDBJ whole genome shotgun (WGS) entry which is preliminary data.</text>
</comment>
<feature type="compositionally biased region" description="Basic and acidic residues" evidence="1">
    <location>
        <begin position="289"/>
        <end position="304"/>
    </location>
</feature>
<dbReference type="PANTHER" id="PTHR28244:SF1">
    <property type="entry name" value="RNA POLYMERASE I-SPECIFIC TRANSCRIPTION INITIATION FACTOR RRN11"/>
    <property type="match status" value="1"/>
</dbReference>
<feature type="compositionally biased region" description="Acidic residues" evidence="1">
    <location>
        <begin position="30"/>
        <end position="39"/>
    </location>
</feature>
<dbReference type="EMBL" id="JAUTXT010000004">
    <property type="protein sequence ID" value="KAK3678363.1"/>
    <property type="molecule type" value="Genomic_DNA"/>
</dbReference>